<feature type="transmembrane region" description="Helical" evidence="6">
    <location>
        <begin position="249"/>
        <end position="267"/>
    </location>
</feature>
<evidence type="ECO:0000256" key="4">
    <source>
        <dbReference type="ARBA" id="ARBA00022989"/>
    </source>
</evidence>
<evidence type="ECO:0000256" key="6">
    <source>
        <dbReference type="RuleBase" id="RU363132"/>
    </source>
</evidence>
<sequence>MADTEIPPSVNATEKVVESPVAPITSTSTSAAPASTESVLATPPPSTTSTATSAPTTAPTTTTTTTTNAPAPAAPTPTAAAAAAKSTQNHSYTSPNIKFEDNPSGYLKAKIESLIYWEYPKKSATFLASTLGLLVLTQYYSVLQIVAGIFTLATGINWLYVNLHKQSQRIISNKSSQDIVNPHNHRLQVQKTYIPRERVLRAAHLTTDVAEVVTQHVTRLVLIEDNFRSLVAFIVSFFVWTLAKYVSTKYLVGFFIISAFTLPRLYLQNKELVDAHVARQSQNARQLAEQYGSVANQKAREIGCQVKDFIQKKTGKATASVNQETKKSE</sequence>
<dbReference type="EMBL" id="PJQL01000960">
    <property type="protein sequence ID" value="RCH91507.1"/>
    <property type="molecule type" value="Genomic_DNA"/>
</dbReference>
<dbReference type="InterPro" id="IPR003388">
    <property type="entry name" value="Reticulon"/>
</dbReference>
<dbReference type="PROSITE" id="PS50845">
    <property type="entry name" value="RETICULON"/>
    <property type="match status" value="1"/>
</dbReference>
<organism evidence="9 10">
    <name type="scientific">Rhizopus azygosporus</name>
    <name type="common">Rhizopus microsporus var. azygosporus</name>
    <dbReference type="NCBI Taxonomy" id="86630"/>
    <lineage>
        <taxon>Eukaryota</taxon>
        <taxon>Fungi</taxon>
        <taxon>Fungi incertae sedis</taxon>
        <taxon>Mucoromycota</taxon>
        <taxon>Mucoromycotina</taxon>
        <taxon>Mucoromycetes</taxon>
        <taxon>Mucorales</taxon>
        <taxon>Mucorineae</taxon>
        <taxon>Rhizopodaceae</taxon>
        <taxon>Rhizopus</taxon>
    </lineage>
</organism>
<proteinExistence type="predicted"/>
<protein>
    <recommendedName>
        <fullName evidence="6">Reticulon-like protein</fullName>
    </recommendedName>
</protein>
<feature type="transmembrane region" description="Helical" evidence="6">
    <location>
        <begin position="139"/>
        <end position="161"/>
    </location>
</feature>
<feature type="region of interest" description="Disordered" evidence="7">
    <location>
        <begin position="1"/>
        <end position="98"/>
    </location>
</feature>
<feature type="compositionally biased region" description="Polar residues" evidence="7">
    <location>
        <begin position="85"/>
        <end position="96"/>
    </location>
</feature>
<evidence type="ECO:0000256" key="3">
    <source>
        <dbReference type="ARBA" id="ARBA00022824"/>
    </source>
</evidence>
<reference evidence="9 10" key="1">
    <citation type="journal article" date="2018" name="G3 (Bethesda)">
        <title>Phylogenetic and Phylogenomic Definition of Rhizopus Species.</title>
        <authorList>
            <person name="Gryganskyi A.P."/>
            <person name="Golan J."/>
            <person name="Dolatabadi S."/>
            <person name="Mondo S."/>
            <person name="Robb S."/>
            <person name="Idnurm A."/>
            <person name="Muszewska A."/>
            <person name="Steczkiewicz K."/>
            <person name="Masonjones S."/>
            <person name="Liao H.L."/>
            <person name="Gajdeczka M.T."/>
            <person name="Anike F."/>
            <person name="Vuek A."/>
            <person name="Anishchenko I.M."/>
            <person name="Voigt K."/>
            <person name="de Hoog G.S."/>
            <person name="Smith M.E."/>
            <person name="Heitman J."/>
            <person name="Vilgalys R."/>
            <person name="Stajich J.E."/>
        </authorList>
    </citation>
    <scope>NUCLEOTIDE SEQUENCE [LARGE SCALE GENOMIC DNA]</scope>
    <source>
        <strain evidence="9 10">CBS 357.93</strain>
    </source>
</reference>
<dbReference type="GO" id="GO:0005789">
    <property type="term" value="C:endoplasmic reticulum membrane"/>
    <property type="evidence" value="ECO:0007669"/>
    <property type="project" value="UniProtKB-SubCell"/>
</dbReference>
<feature type="transmembrane region" description="Helical" evidence="6">
    <location>
        <begin position="227"/>
        <end position="243"/>
    </location>
</feature>
<evidence type="ECO:0000313" key="9">
    <source>
        <dbReference type="EMBL" id="RCH91507.1"/>
    </source>
</evidence>
<evidence type="ECO:0000256" key="7">
    <source>
        <dbReference type="SAM" id="MobiDB-lite"/>
    </source>
</evidence>
<keyword evidence="4 6" id="KW-1133">Transmembrane helix</keyword>
<evidence type="ECO:0000256" key="2">
    <source>
        <dbReference type="ARBA" id="ARBA00022692"/>
    </source>
</evidence>
<keyword evidence="10" id="KW-1185">Reference proteome</keyword>
<dbReference type="Pfam" id="PF02453">
    <property type="entry name" value="Reticulon"/>
    <property type="match status" value="1"/>
</dbReference>
<dbReference type="OrthoDB" id="567788at2759"/>
<evidence type="ECO:0000256" key="1">
    <source>
        <dbReference type="ARBA" id="ARBA00004477"/>
    </source>
</evidence>
<keyword evidence="3 6" id="KW-0256">Endoplasmic reticulum</keyword>
<comment type="subcellular location">
    <subcellularLocation>
        <location evidence="1 6">Endoplasmic reticulum membrane</location>
        <topology evidence="1 6">Multi-pass membrane protein</topology>
    </subcellularLocation>
</comment>
<gene>
    <name evidence="9" type="primary">RTNL1</name>
    <name evidence="9" type="ORF">CU097_012134</name>
</gene>
<comment type="caution">
    <text evidence="9">The sequence shown here is derived from an EMBL/GenBank/DDBJ whole genome shotgun (WGS) entry which is preliminary data.</text>
</comment>
<feature type="domain" description="Reticulon" evidence="8">
    <location>
        <begin position="111"/>
        <end position="329"/>
    </location>
</feature>
<evidence type="ECO:0000256" key="5">
    <source>
        <dbReference type="ARBA" id="ARBA00023136"/>
    </source>
</evidence>
<feature type="compositionally biased region" description="Low complexity" evidence="7">
    <location>
        <begin position="19"/>
        <end position="38"/>
    </location>
</feature>
<evidence type="ECO:0000259" key="8">
    <source>
        <dbReference type="PROSITE" id="PS50845"/>
    </source>
</evidence>
<evidence type="ECO:0000313" key="10">
    <source>
        <dbReference type="Proteomes" id="UP000252139"/>
    </source>
</evidence>
<feature type="compositionally biased region" description="Low complexity" evidence="7">
    <location>
        <begin position="47"/>
        <end position="84"/>
    </location>
</feature>
<name>A0A367JNK2_RHIAZ</name>
<dbReference type="STRING" id="86630.A0A367JNK2"/>
<accession>A0A367JNK2</accession>
<dbReference type="Proteomes" id="UP000252139">
    <property type="component" value="Unassembled WGS sequence"/>
</dbReference>
<keyword evidence="2 6" id="KW-0812">Transmembrane</keyword>
<keyword evidence="5 6" id="KW-0472">Membrane</keyword>
<dbReference type="AlphaFoldDB" id="A0A367JNK2"/>